<protein>
    <recommendedName>
        <fullName evidence="5">CopG protein</fullName>
    </recommendedName>
</protein>
<evidence type="ECO:0000256" key="2">
    <source>
        <dbReference type="SAM" id="SignalP"/>
    </source>
</evidence>
<dbReference type="InterPro" id="IPR042230">
    <property type="entry name" value="CusF_sf"/>
</dbReference>
<reference evidence="3" key="1">
    <citation type="journal article" date="2014" name="Int. J. Syst. Evol. Microbiol.">
        <title>Complete genome sequence of Corynebacterium casei LMG S-19264T (=DSM 44701T), isolated from a smear-ripened cheese.</title>
        <authorList>
            <consortium name="US DOE Joint Genome Institute (JGI-PGF)"/>
            <person name="Walter F."/>
            <person name="Albersmeier A."/>
            <person name="Kalinowski J."/>
            <person name="Ruckert C."/>
        </authorList>
    </citation>
    <scope>NUCLEOTIDE SEQUENCE</scope>
    <source>
        <strain evidence="3">CGMCC 1.15425</strain>
    </source>
</reference>
<feature type="chain" id="PRO_5037549407" description="CopG protein" evidence="2">
    <location>
        <begin position="21"/>
        <end position="274"/>
    </location>
</feature>
<gene>
    <name evidence="3" type="ORF">GCM10011403_00330</name>
</gene>
<dbReference type="Pfam" id="PF11604">
    <property type="entry name" value="CusF_Ec"/>
    <property type="match status" value="1"/>
</dbReference>
<evidence type="ECO:0008006" key="5">
    <source>
        <dbReference type="Google" id="ProtNLM"/>
    </source>
</evidence>
<keyword evidence="4" id="KW-1185">Reference proteome</keyword>
<dbReference type="InterPro" id="IPR007332">
    <property type="entry name" value="DUF411"/>
</dbReference>
<evidence type="ECO:0000313" key="4">
    <source>
        <dbReference type="Proteomes" id="UP000627715"/>
    </source>
</evidence>
<dbReference type="AlphaFoldDB" id="A0A917GIV0"/>
<comment type="caution">
    <text evidence="3">The sequence shown here is derived from an EMBL/GenBank/DDBJ whole genome shotgun (WGS) entry which is preliminary data.</text>
</comment>
<accession>A0A917GIV0</accession>
<name>A0A917GIV0_9GAMM</name>
<sequence>MKKLCLFTAMGLLGIGSAVSGTLQAQAHLSVMPDKETLSSETRRGMMLAQAAPQEMSMPMTDNDTESGEPVKGRGTVVGMEKENRKVTLAHEAIAQWQWPPMTMTFDVAEDVDMSQLQEGSEVEFMAVRPEAGGQVVVEIGPVNTLGVYKNPSCGCCAGWLEHMDKHGFSTEVHHPQDLNAKKTSLGIKPVHQSCHTTVSAEGYVFEGHVPAKYVEQFLTQKPAGALGLAVPGMPLGSPGMEAGGKFTPYDILLLKKDGSSEIYASVKSLADQS</sequence>
<proteinExistence type="predicted"/>
<evidence type="ECO:0000256" key="1">
    <source>
        <dbReference type="SAM" id="MobiDB-lite"/>
    </source>
</evidence>
<organism evidence="3 4">
    <name type="scientific">Pseudohongiella nitratireducens</name>
    <dbReference type="NCBI Taxonomy" id="1768907"/>
    <lineage>
        <taxon>Bacteria</taxon>
        <taxon>Pseudomonadati</taxon>
        <taxon>Pseudomonadota</taxon>
        <taxon>Gammaproteobacteria</taxon>
        <taxon>Pseudomonadales</taxon>
        <taxon>Pseudohongiellaceae</taxon>
        <taxon>Pseudohongiella</taxon>
    </lineage>
</organism>
<dbReference type="Gene3D" id="2.40.50.320">
    <property type="entry name" value="Copper binding periplasmic protein CusF"/>
    <property type="match status" value="1"/>
</dbReference>
<keyword evidence="2" id="KW-0732">Signal</keyword>
<dbReference type="Pfam" id="PF04214">
    <property type="entry name" value="DUF411"/>
    <property type="match status" value="1"/>
</dbReference>
<feature type="region of interest" description="Disordered" evidence="1">
    <location>
        <begin position="53"/>
        <end position="74"/>
    </location>
</feature>
<dbReference type="Proteomes" id="UP000627715">
    <property type="component" value="Unassembled WGS sequence"/>
</dbReference>
<evidence type="ECO:0000313" key="3">
    <source>
        <dbReference type="EMBL" id="GGG47146.1"/>
    </source>
</evidence>
<feature type="signal peptide" evidence="2">
    <location>
        <begin position="1"/>
        <end position="20"/>
    </location>
</feature>
<dbReference type="InterPro" id="IPR021647">
    <property type="entry name" value="CusF_Ec"/>
</dbReference>
<dbReference type="RefSeq" id="WP_229694563.1">
    <property type="nucleotide sequence ID" value="NZ_BMIY01000001.1"/>
</dbReference>
<dbReference type="EMBL" id="BMIY01000001">
    <property type="protein sequence ID" value="GGG47146.1"/>
    <property type="molecule type" value="Genomic_DNA"/>
</dbReference>
<reference evidence="3" key="2">
    <citation type="submission" date="2020-09" db="EMBL/GenBank/DDBJ databases">
        <authorList>
            <person name="Sun Q."/>
            <person name="Zhou Y."/>
        </authorList>
    </citation>
    <scope>NUCLEOTIDE SEQUENCE</scope>
    <source>
        <strain evidence="3">CGMCC 1.15425</strain>
    </source>
</reference>